<evidence type="ECO:0000259" key="3">
    <source>
        <dbReference type="Pfam" id="PF18857"/>
    </source>
</evidence>
<reference evidence="4 5" key="1">
    <citation type="submission" date="2020-08" db="EMBL/GenBank/DDBJ databases">
        <title>Genomic Encyclopedia of Type Strains, Phase III (KMG-III): the genomes of soil and plant-associated and newly described type strains.</title>
        <authorList>
            <person name="Whitman W."/>
        </authorList>
    </citation>
    <scope>NUCLEOTIDE SEQUENCE [LARGE SCALE GENOMIC DNA]</scope>
    <source>
        <strain evidence="4 5">CECT 8693</strain>
    </source>
</reference>
<feature type="domain" description="Large polyvalent protein associated" evidence="3">
    <location>
        <begin position="1147"/>
        <end position="1332"/>
    </location>
</feature>
<feature type="region of interest" description="Disordered" evidence="2">
    <location>
        <begin position="471"/>
        <end position="491"/>
    </location>
</feature>
<keyword evidence="1" id="KW-0175">Coiled coil</keyword>
<dbReference type="EMBL" id="JACJIP010000075">
    <property type="protein sequence ID" value="MBA9088825.1"/>
    <property type="molecule type" value="Genomic_DNA"/>
</dbReference>
<gene>
    <name evidence="4" type="ORF">FHR92_005370</name>
</gene>
<sequence length="1434" mass="159257">MTLNFDSLRTNKKRGEDARNRVMQRVYGSGVNGTEEQTNEQGILNFDVLRNRPITDEKGLGKPMSELQQSFGAVTPLNLMNAAVYDSAVKQQSSQPQKTQYDKNIEKINQGNEPEFLKGISRGGEWLFHGNPVGRFISNSLPSDPMTYQRDSTGSKVADKVSDVLYSVTSPLLTPTGAPIGTGPIAGTYDVAGKMLASPAGLKVEQAAANQLSKLFSKPQTAKAITNEALREGIAGSMQGTAYGLMSNHDDGELLNDALLGGGLGFGAGALFKGAGLGISKLLSRNGIPESEIAEILALPEGKLDSRMSAAAERSVLQAGTDPIVNPYQFDLPEATPATRAAMANASEGRTALQQIDNALNDLNTKYEQSVIDEYKVLKEARDTNGSKPEWYKQFYRENKKRPSNKDLYQLARERTDGGYRVETGYDNQLSELAAAREGMQNSLREIDPALKVVDQPIISQELKDTRVTPLGNQRSTVPFEPVQPGTTRRELSPREIEINEKIAAGGNLTSDDIDYILSRGIPDTPKIEPVAPKPLPEIDPNASPILRPGQFEDQSGLGITPFSKVGPYDSLRTDTRSQLMSRQYKEPRGLTANADRLYTSLVDDLHPLNRQDQILDEVMGEKIPSSQRIHDLGLASRGADVVAKRIITDGLVDAEGKVVGESLKSILSPMKQLMRKNKHIYVDFEDYLLNKHAITRFERGEKVFRDELNWSPTYGSQKVSEYERMFPRFKEMSSKLYEFQNQMAQKWLVDTGMIPQEMLDAWKQQNPYYVPNKRYFSELEKTGKGFGGKKRGFGNQSNPVKSYQKGGSQRKIISPIESIIENVDAYVKSAKRNKVMQQYVKNIERAPDDFEPWAEVVKQPEKPDDIAKIIMDEGGLDELLFRFSADFDKAMQRTQLDKDNVVRAMMDGEAVHVKIKDKQLLSALTALGPEQSDIVMKVVGNTTNIMKLLTTGSNPVFTFTRNLMRDIPQAYIASKTRDNPIAFTTDLFSAAVDIARNKGAYREFLDVGGGHASPIAADRNLLAQSKRLVLPQSGAVPRIARAKDIYENILNTVEITPRLAEFKRAKQQTGDIQEALKAAQDITVNFKRKGSAVRSLDKVFPYMNAAIQGMDKTLRTYRDDPVKALVKTALAITLPTMALYAVNHDDPNYQKLSNRTKDAFLLIPRGDGTFIKIAKPQEQGTVFSDIPERLMRMFAEEDPTAFRDFADRLRTTLLPPGVQGALKGGGLTEGMLGVVGDTIFGPFADLAANETFSGAPIVPGNLENLSPGLQSDAKTTNIARWIGEQTHGIPFIEQSPKQLDYLVRQYTGFLGQFGQPLLSPGGDVGYALSQQMTADPVFSNDLSTEFYHYKSKLDHAYNDRELKQVPEWYSDPLRKRLNKLNQNMSAVRKEIRAVQGDRNLSNAEKRDKLRELQERINRIAEQGNSMAREVVPY</sequence>
<feature type="compositionally biased region" description="Polar residues" evidence="2">
    <location>
        <begin position="796"/>
        <end position="808"/>
    </location>
</feature>
<dbReference type="Pfam" id="PF18857">
    <property type="entry name" value="LPD38"/>
    <property type="match status" value="1"/>
</dbReference>
<dbReference type="Proteomes" id="UP000567067">
    <property type="component" value="Unassembled WGS sequence"/>
</dbReference>
<name>A0A7W3SZ25_9BACL</name>
<feature type="coiled-coil region" evidence="1">
    <location>
        <begin position="1378"/>
        <end position="1430"/>
    </location>
</feature>
<evidence type="ECO:0000256" key="2">
    <source>
        <dbReference type="SAM" id="MobiDB-lite"/>
    </source>
</evidence>
<organism evidence="4 5">
    <name type="scientific">Fontibacillus solani</name>
    <dbReference type="NCBI Taxonomy" id="1572857"/>
    <lineage>
        <taxon>Bacteria</taxon>
        <taxon>Bacillati</taxon>
        <taxon>Bacillota</taxon>
        <taxon>Bacilli</taxon>
        <taxon>Bacillales</taxon>
        <taxon>Paenibacillaceae</taxon>
        <taxon>Fontibacillus</taxon>
    </lineage>
</organism>
<evidence type="ECO:0000313" key="4">
    <source>
        <dbReference type="EMBL" id="MBA9088825.1"/>
    </source>
</evidence>
<dbReference type="RefSeq" id="WP_182540650.1">
    <property type="nucleotide sequence ID" value="NZ_JACJIP010000075.1"/>
</dbReference>
<feature type="region of interest" description="Disordered" evidence="2">
    <location>
        <begin position="788"/>
        <end position="808"/>
    </location>
</feature>
<accession>A0A7W3SZ25</accession>
<proteinExistence type="predicted"/>
<evidence type="ECO:0000256" key="1">
    <source>
        <dbReference type="SAM" id="Coils"/>
    </source>
</evidence>
<dbReference type="InterPro" id="IPR040561">
    <property type="entry name" value="LPD38"/>
</dbReference>
<comment type="caution">
    <text evidence="4">The sequence shown here is derived from an EMBL/GenBank/DDBJ whole genome shotgun (WGS) entry which is preliminary data.</text>
</comment>
<protein>
    <recommendedName>
        <fullName evidence="3">Large polyvalent protein associated domain-containing protein</fullName>
    </recommendedName>
</protein>
<evidence type="ECO:0000313" key="5">
    <source>
        <dbReference type="Proteomes" id="UP000567067"/>
    </source>
</evidence>
<keyword evidence="5" id="KW-1185">Reference proteome</keyword>